<dbReference type="RefSeq" id="WP_057970367.1">
    <property type="nucleotide sequence ID" value="NZ_BCSY01000052.1"/>
</dbReference>
<gene>
    <name evidence="1" type="ORF">RMCC_3477</name>
</gene>
<reference evidence="2" key="2">
    <citation type="submission" date="2016-02" db="EMBL/GenBank/DDBJ databases">
        <title>Draft genome sequence of five rapidly growing Mycobacterium species.</title>
        <authorList>
            <person name="Katahira K."/>
            <person name="Gotou Y."/>
            <person name="Iida K."/>
            <person name="Ogura Y."/>
            <person name="Hayashi T."/>
        </authorList>
    </citation>
    <scope>NUCLEOTIDE SEQUENCE [LARGE SCALE GENOMIC DNA]</scope>
    <source>
        <strain evidence="2">JCM15298</strain>
    </source>
</reference>
<reference evidence="2" key="1">
    <citation type="journal article" date="2016" name="Genome Announc.">
        <title>Draft Genome Sequences of Five Rapidly Growing Mycobacterium Species, M. thermoresistibile, M. fortuitum subsp. acetamidolyticum, M. canariasense, M. brisbanense, and M. novocastrense.</title>
        <authorList>
            <person name="Katahira K."/>
            <person name="Ogura Y."/>
            <person name="Gotoh Y."/>
            <person name="Hayashi T."/>
        </authorList>
    </citation>
    <scope>NUCLEOTIDE SEQUENCE [LARGE SCALE GENOMIC DNA]</scope>
    <source>
        <strain evidence="2">JCM15298</strain>
    </source>
</reference>
<accession>A0A100WEF9</accession>
<dbReference type="AlphaFoldDB" id="A0A100WEF9"/>
<dbReference type="Proteomes" id="UP000069443">
    <property type="component" value="Unassembled WGS sequence"/>
</dbReference>
<evidence type="ECO:0000313" key="2">
    <source>
        <dbReference type="Proteomes" id="UP000069443"/>
    </source>
</evidence>
<dbReference type="EMBL" id="BCSY01000052">
    <property type="protein sequence ID" value="GAS96511.1"/>
    <property type="molecule type" value="Genomic_DNA"/>
</dbReference>
<keyword evidence="2" id="KW-1185">Reference proteome</keyword>
<comment type="caution">
    <text evidence="1">The sequence shown here is derived from an EMBL/GenBank/DDBJ whole genome shotgun (WGS) entry which is preliminary data.</text>
</comment>
<organism evidence="1 2">
    <name type="scientific">Mycolicibacterium canariasense</name>
    <name type="common">Mycobacterium canariasense</name>
    <dbReference type="NCBI Taxonomy" id="228230"/>
    <lineage>
        <taxon>Bacteria</taxon>
        <taxon>Bacillati</taxon>
        <taxon>Actinomycetota</taxon>
        <taxon>Actinomycetes</taxon>
        <taxon>Mycobacteriales</taxon>
        <taxon>Mycobacteriaceae</taxon>
        <taxon>Mycolicibacterium</taxon>
    </lineage>
</organism>
<proteinExistence type="predicted"/>
<protein>
    <submittedName>
        <fullName evidence="1">Uncharacterized protein</fullName>
    </submittedName>
</protein>
<dbReference type="OrthoDB" id="4761454at2"/>
<dbReference type="STRING" id="228230.RMCC_3477"/>
<evidence type="ECO:0000313" key="1">
    <source>
        <dbReference type="EMBL" id="GAS96511.1"/>
    </source>
</evidence>
<sequence>MKGTSFGRCRLVNVLGRIGIGSVRHELRSSILMDGRPVIRVATASLFLVVAAGACSGGSSTVPLESTSGSAPQPSLQDTTCGFRGPNPKLAEARREAQRIKDAYPEAAGFQAVEIDHLFDYYYQQLIPGSVEAYVKLACSKIEDSVPDADRGLMVGIAVYMGTSACKYVQTGEIPISESATSDWIEMVRMFCPQFSGSLPATPTR</sequence>
<name>A0A100WEF9_MYCCR</name>